<feature type="region of interest" description="Disordered" evidence="1">
    <location>
        <begin position="120"/>
        <end position="213"/>
    </location>
</feature>
<accession>A0ABT4RP01</accession>
<organism evidence="2 3">
    <name type="scientific">Solirubrobacter deserti</name>
    <dbReference type="NCBI Taxonomy" id="2282478"/>
    <lineage>
        <taxon>Bacteria</taxon>
        <taxon>Bacillati</taxon>
        <taxon>Actinomycetota</taxon>
        <taxon>Thermoleophilia</taxon>
        <taxon>Solirubrobacterales</taxon>
        <taxon>Solirubrobacteraceae</taxon>
        <taxon>Solirubrobacter</taxon>
    </lineage>
</organism>
<dbReference type="RefSeq" id="WP_270006595.1">
    <property type="nucleotide sequence ID" value="NZ_JAPCID010000034.1"/>
</dbReference>
<evidence type="ECO:0008006" key="4">
    <source>
        <dbReference type="Google" id="ProtNLM"/>
    </source>
</evidence>
<evidence type="ECO:0000313" key="3">
    <source>
        <dbReference type="Proteomes" id="UP001147700"/>
    </source>
</evidence>
<name>A0ABT4RP01_9ACTN</name>
<proteinExistence type="predicted"/>
<feature type="region of interest" description="Disordered" evidence="1">
    <location>
        <begin position="324"/>
        <end position="345"/>
    </location>
</feature>
<reference evidence="2" key="1">
    <citation type="submission" date="2022-10" db="EMBL/GenBank/DDBJ databases">
        <title>The WGS of Solirubrobacter sp. CPCC 204708.</title>
        <authorList>
            <person name="Jiang Z."/>
        </authorList>
    </citation>
    <scope>NUCLEOTIDE SEQUENCE</scope>
    <source>
        <strain evidence="2">CPCC 204708</strain>
    </source>
</reference>
<feature type="compositionally biased region" description="Pro residues" evidence="1">
    <location>
        <begin position="188"/>
        <end position="206"/>
    </location>
</feature>
<feature type="compositionally biased region" description="Low complexity" evidence="1">
    <location>
        <begin position="135"/>
        <end position="187"/>
    </location>
</feature>
<dbReference type="Gene3D" id="2.60.40.2700">
    <property type="match status" value="1"/>
</dbReference>
<dbReference type="EMBL" id="JAPCID010000034">
    <property type="protein sequence ID" value="MDA0140143.1"/>
    <property type="molecule type" value="Genomic_DNA"/>
</dbReference>
<evidence type="ECO:0000256" key="1">
    <source>
        <dbReference type="SAM" id="MobiDB-lite"/>
    </source>
</evidence>
<keyword evidence="3" id="KW-1185">Reference proteome</keyword>
<comment type="caution">
    <text evidence="2">The sequence shown here is derived from an EMBL/GenBank/DDBJ whole genome shotgun (WGS) entry which is preliminary data.</text>
</comment>
<evidence type="ECO:0000313" key="2">
    <source>
        <dbReference type="EMBL" id="MDA0140143.1"/>
    </source>
</evidence>
<protein>
    <recommendedName>
        <fullName evidence="4">PEGA domain-containing protein</fullName>
    </recommendedName>
</protein>
<gene>
    <name evidence="2" type="ORF">OJ962_21755</name>
</gene>
<sequence>MLALCAWPSMASAQSRPWVSGTPSISGTAHIGKTLTASGASAGGPQGVLIEYVWLRCDQTSTSPERCVWLTDDLGSTYTVTANDNNKYLRVVKAAAMWWDVVRGLDFDKIEYRSSAPTAKVTAAPTPTPTPTRTPVPTATPVKTPVKTPVPTATPVKTPVKTPVPTATPVKTPSPVVTVTPGGEVPGTPTPTPAPDAQPTPQPDPPAASQSTAAVPAAGGVLGATERATRMIKPYPVVRISGRLTTGGANITVLSVKAPKGATITVTCSGKGCPTKSVARATKLFRITQFQRVLPAGIKLRIAISKPGYITKVSTIQIRKGKAPLRTDQCQQPGESKLTRCPKGK</sequence>
<dbReference type="Proteomes" id="UP001147700">
    <property type="component" value="Unassembled WGS sequence"/>
</dbReference>